<dbReference type="Proteomes" id="UP001165122">
    <property type="component" value="Unassembled WGS sequence"/>
</dbReference>
<name>A0A9W7KSR1_9STRA</name>
<evidence type="ECO:0000259" key="3">
    <source>
        <dbReference type="PROSITE" id="PS50001"/>
    </source>
</evidence>
<dbReference type="GO" id="GO:0005737">
    <property type="term" value="C:cytoplasm"/>
    <property type="evidence" value="ECO:0007669"/>
    <property type="project" value="TreeGrafter"/>
</dbReference>
<dbReference type="EMBL" id="BRXW01000144">
    <property type="protein sequence ID" value="GMI10040.1"/>
    <property type="molecule type" value="Genomic_DNA"/>
</dbReference>
<dbReference type="SUPFAM" id="SSF55550">
    <property type="entry name" value="SH2 domain"/>
    <property type="match status" value="1"/>
</dbReference>
<dbReference type="AlphaFoldDB" id="A0A9W7KSR1"/>
<dbReference type="CDD" id="cd00173">
    <property type="entry name" value="SH2"/>
    <property type="match status" value="1"/>
</dbReference>
<keyword evidence="1" id="KW-0727">SH2 domain</keyword>
<proteinExistence type="predicted"/>
<feature type="compositionally biased region" description="Basic and acidic residues" evidence="2">
    <location>
        <begin position="343"/>
        <end position="356"/>
    </location>
</feature>
<dbReference type="PROSITE" id="PS50001">
    <property type="entry name" value="SH2"/>
    <property type="match status" value="1"/>
</dbReference>
<feature type="compositionally biased region" description="Low complexity" evidence="2">
    <location>
        <begin position="56"/>
        <end position="84"/>
    </location>
</feature>
<sequence length="1098" mass="121561">MNLNSPHSYAGKPSGLDNSDFYAGNFGTCQSVSWPTFLKVAQNEIDRYVSSPPSAFPSADYSSTSSSSEHSYASSSTPNSSSKNSHPHARSTHLTPPPNEPNPHKKNRKNKPKKDIDRFQGSPMPASHSRPLTGSSTKAPSLPFDVAAKIKEVFEKHSHTTLSRVLRYTLLEPQRQEMEGASGERPHPYPPISYRSYERFVGRFGPIFHVACVRAAMSVFDNGAVRPWFHGTISRDTGDQLMSMAENGSYLVRFSEAKPKCLTLVYKGSRGRCKNIMIFNLGNCFGLTDASSKSGTPRSSADSVETFDTINDFLVRHEKLKYAVPSTLYKHCLDEMETEKLRSVVGKSDHPQHSSSDDDSEPEYMNADSSVIGVGVPTSLSLKIPPNPDPDVDSSDGEGDENNNVQERYIEMPAVNLVPLSNALPFNAPPVNHLTLNNQNLERPSTAKSPSSNFGHDVNDTLALKMSMLTSPPTPDNSKSPPPDFGIYGQTNINNHHLSQFSSTQESPYGSFGEAFPQSIPQSPARANKHSLPADSPYGSFGGIEESFLHSPPAHAQSADPHHQSSKKYDPNSQFAGESVNTQPTKTNAGPTSTSPTPNPPNLPPTHAEFLSYLESAQSALEEDDLDVSALLLRSLERLTRSSIFNNFPLAEPYMKQFRSLQNRLKSKQDSLELRDELVPEILDKAKHLATSGELTEALTLIIPHTTLSSPIPSTSPQLRAQAYRLRGDLNMLIFVNSQDFSNTTALGLDDPVDSPYLDSAEQSYLRSLTLAEKCMKKSKEMEETLAKIYGVKELKSFRPLTLLSHVGGDNSSPNFSYWNLSQANHIRLCDISRRRRNWPKFFKRKASVLSRTLTSSKRLEIITKMMAERKLEKQHLLGEDETDDEFTQWLERYAGLGIAESHFNKGMSTFSTFTRTPKTSPTHLPLLQTSITYFQKSLVSSLLSLSPLIEARASANLATCYHHAGESRKSVINYLKSCLAFRIYENNETKKVGSSEKRILNALTLRLNDVRDYRTSRVFCLVQLKVASSKSNVEVLKERLCGIDVKIRKGEEEEEEEAEEDDARSEVSEGSKRSVQRRGSGGKGGEEDDLPPGPPGG</sequence>
<feature type="compositionally biased region" description="Acidic residues" evidence="2">
    <location>
        <begin position="1053"/>
        <end position="1064"/>
    </location>
</feature>
<feature type="compositionally biased region" description="Polar residues" evidence="2">
    <location>
        <begin position="489"/>
        <end position="508"/>
    </location>
</feature>
<feature type="domain" description="SH2" evidence="3">
    <location>
        <begin position="228"/>
        <end position="332"/>
    </location>
</feature>
<feature type="compositionally biased region" description="Acidic residues" evidence="2">
    <location>
        <begin position="390"/>
        <end position="401"/>
    </location>
</feature>
<dbReference type="PANTHER" id="PTHR14388:SF17">
    <property type="entry name" value="SH2 DOMAIN-CONTAINING PROTEIN"/>
    <property type="match status" value="1"/>
</dbReference>
<organism evidence="4 5">
    <name type="scientific">Triparma laevis f. longispina</name>
    <dbReference type="NCBI Taxonomy" id="1714387"/>
    <lineage>
        <taxon>Eukaryota</taxon>
        <taxon>Sar</taxon>
        <taxon>Stramenopiles</taxon>
        <taxon>Ochrophyta</taxon>
        <taxon>Bolidophyceae</taxon>
        <taxon>Parmales</taxon>
        <taxon>Triparmaceae</taxon>
        <taxon>Triparma</taxon>
    </lineage>
</organism>
<protein>
    <recommendedName>
        <fullName evidence="3">SH2 domain-containing protein</fullName>
    </recommendedName>
</protein>
<accession>A0A9W7KSR1</accession>
<dbReference type="InterPro" id="IPR000980">
    <property type="entry name" value="SH2"/>
</dbReference>
<feature type="region of interest" description="Disordered" evidence="2">
    <location>
        <begin position="467"/>
        <end position="606"/>
    </location>
</feature>
<evidence type="ECO:0000313" key="5">
    <source>
        <dbReference type="Proteomes" id="UP001165122"/>
    </source>
</evidence>
<feature type="compositionally biased region" description="Polar residues" evidence="2">
    <location>
        <begin position="130"/>
        <end position="139"/>
    </location>
</feature>
<reference evidence="5" key="1">
    <citation type="journal article" date="2023" name="Commun. Biol.">
        <title>Genome analysis of Parmales, the sister group of diatoms, reveals the evolutionary specialization of diatoms from phago-mixotrophs to photoautotrophs.</title>
        <authorList>
            <person name="Ban H."/>
            <person name="Sato S."/>
            <person name="Yoshikawa S."/>
            <person name="Yamada K."/>
            <person name="Nakamura Y."/>
            <person name="Ichinomiya M."/>
            <person name="Sato N."/>
            <person name="Blanc-Mathieu R."/>
            <person name="Endo H."/>
            <person name="Kuwata A."/>
            <person name="Ogata H."/>
        </authorList>
    </citation>
    <scope>NUCLEOTIDE SEQUENCE [LARGE SCALE GENOMIC DNA]</scope>
    <source>
        <strain evidence="5">NIES 3700</strain>
    </source>
</reference>
<dbReference type="Gene3D" id="3.30.505.10">
    <property type="entry name" value="SH2 domain"/>
    <property type="match status" value="1"/>
</dbReference>
<feature type="compositionally biased region" description="Polar residues" evidence="2">
    <location>
        <begin position="571"/>
        <end position="590"/>
    </location>
</feature>
<dbReference type="Pfam" id="PF00017">
    <property type="entry name" value="SH2"/>
    <property type="match status" value="1"/>
</dbReference>
<feature type="region of interest" description="Disordered" evidence="2">
    <location>
        <begin position="52"/>
        <end position="140"/>
    </location>
</feature>
<dbReference type="OrthoDB" id="67310at2759"/>
<dbReference type="PANTHER" id="PTHR14388">
    <property type="entry name" value="T CELL-SPECIFIC ADAPTER PROTEIN TSAD"/>
    <property type="match status" value="1"/>
</dbReference>
<feature type="compositionally biased region" description="Pro residues" evidence="2">
    <location>
        <begin position="472"/>
        <end position="484"/>
    </location>
</feature>
<gene>
    <name evidence="4" type="ORF">TrLO_g15350</name>
</gene>
<dbReference type="SMART" id="SM00252">
    <property type="entry name" value="SH2"/>
    <property type="match status" value="1"/>
</dbReference>
<feature type="region of interest" description="Disordered" evidence="2">
    <location>
        <begin position="1051"/>
        <end position="1098"/>
    </location>
</feature>
<feature type="region of interest" description="Disordered" evidence="2">
    <location>
        <begin position="343"/>
        <end position="402"/>
    </location>
</feature>
<feature type="compositionally biased region" description="Basic and acidic residues" evidence="2">
    <location>
        <begin position="560"/>
        <end position="570"/>
    </location>
</feature>
<evidence type="ECO:0000256" key="2">
    <source>
        <dbReference type="SAM" id="MobiDB-lite"/>
    </source>
</evidence>
<evidence type="ECO:0000256" key="1">
    <source>
        <dbReference type="PROSITE-ProRule" id="PRU00191"/>
    </source>
</evidence>
<dbReference type="InterPro" id="IPR036860">
    <property type="entry name" value="SH2_dom_sf"/>
</dbReference>
<comment type="caution">
    <text evidence="4">The sequence shown here is derived from an EMBL/GenBank/DDBJ whole genome shotgun (WGS) entry which is preliminary data.</text>
</comment>
<evidence type="ECO:0000313" key="4">
    <source>
        <dbReference type="EMBL" id="GMI10040.1"/>
    </source>
</evidence>
<keyword evidence="5" id="KW-1185">Reference proteome</keyword>